<reference evidence="2" key="1">
    <citation type="submission" date="2020-11" db="EMBL/GenBank/DDBJ databases">
        <title>Chlorella ohadii genome sequencing and assembly.</title>
        <authorList>
            <person name="Murik O."/>
            <person name="Treves H."/>
            <person name="Kedem I."/>
            <person name="Shotland Y."/>
            <person name="Kaplan A."/>
        </authorList>
    </citation>
    <scope>NUCLEOTIDE SEQUENCE</scope>
    <source>
        <strain evidence="2">1</strain>
    </source>
</reference>
<accession>A0AAD5DVN0</accession>
<evidence type="ECO:0000313" key="3">
    <source>
        <dbReference type="Proteomes" id="UP001205105"/>
    </source>
</evidence>
<dbReference type="Proteomes" id="UP001205105">
    <property type="component" value="Unassembled WGS sequence"/>
</dbReference>
<comment type="caution">
    <text evidence="2">The sequence shown here is derived from an EMBL/GenBank/DDBJ whole genome shotgun (WGS) entry which is preliminary data.</text>
</comment>
<feature type="region of interest" description="Disordered" evidence="1">
    <location>
        <begin position="155"/>
        <end position="190"/>
    </location>
</feature>
<evidence type="ECO:0000256" key="1">
    <source>
        <dbReference type="SAM" id="MobiDB-lite"/>
    </source>
</evidence>
<gene>
    <name evidence="2" type="ORF">COHA_003049</name>
</gene>
<keyword evidence="3" id="KW-1185">Reference proteome</keyword>
<feature type="compositionally biased region" description="Low complexity" evidence="1">
    <location>
        <begin position="176"/>
        <end position="187"/>
    </location>
</feature>
<name>A0AAD5DVN0_9CHLO</name>
<evidence type="ECO:0000313" key="2">
    <source>
        <dbReference type="EMBL" id="KAI7843353.1"/>
    </source>
</evidence>
<sequence>MELPAVLKQRWVQAALLVVLALWAHKKYRYSRYATGPFPDAWQREAHEHRSYILGLVDFVELYSQGLDVDSLYEREGVYTHCGQTQAALITYFCGQSMDSWGDSQGADVSEVDTLRTLLRSLHGGTPAARAAVLGTLVSLQGEVQRLVGLHRQGAAGGASPAAAGREEQTGDAEGENAQQAANEEAGSGQLRWDGRQLPQLVFRCHMHGDEVVRCWLEFCLKAFCLDGVASGLEWRGHPDAARMVGPELPAATRAPATTAVADVQAYHTFVIVSRPALQFDMYQSFIGHYTLHQYPWDHRKPLSYEQMMQFLADVEELQSAKQWTQATDKKYQRLFGVSLARTHGYRGVHLVQFSGGMGWQMGQGAALTLRCGLVCGVPPPNSTAMAASRQEGGGACGSAGACHSPFDFS</sequence>
<dbReference type="AlphaFoldDB" id="A0AAD5DVN0"/>
<protein>
    <submittedName>
        <fullName evidence="2">Uncharacterized protein</fullName>
    </submittedName>
</protein>
<proteinExistence type="predicted"/>
<organism evidence="2 3">
    <name type="scientific">Chlorella ohadii</name>
    <dbReference type="NCBI Taxonomy" id="2649997"/>
    <lineage>
        <taxon>Eukaryota</taxon>
        <taxon>Viridiplantae</taxon>
        <taxon>Chlorophyta</taxon>
        <taxon>core chlorophytes</taxon>
        <taxon>Trebouxiophyceae</taxon>
        <taxon>Chlorellales</taxon>
        <taxon>Chlorellaceae</taxon>
        <taxon>Chlorella clade</taxon>
        <taxon>Chlorella</taxon>
    </lineage>
</organism>
<dbReference type="EMBL" id="JADXDR010000040">
    <property type="protein sequence ID" value="KAI7843353.1"/>
    <property type="molecule type" value="Genomic_DNA"/>
</dbReference>